<dbReference type="Gene3D" id="1.20.5.170">
    <property type="match status" value="1"/>
</dbReference>
<dbReference type="InterPro" id="IPR046347">
    <property type="entry name" value="bZIP_sf"/>
</dbReference>
<evidence type="ECO:0000256" key="7">
    <source>
        <dbReference type="ARBA" id="ARBA00023242"/>
    </source>
</evidence>
<dbReference type="FunFam" id="1.20.5.170:FF:000060">
    <property type="entry name" value="protein ABSCISIC ACID-INSENSITIVE 5 isoform X1"/>
    <property type="match status" value="1"/>
</dbReference>
<dbReference type="PANTHER" id="PTHR22952:SF395">
    <property type="entry name" value="ABSCISIC ACID-INSENSITIVE 5-LIKE PROTEIN 1"/>
    <property type="match status" value="1"/>
</dbReference>
<dbReference type="PANTHER" id="PTHR22952">
    <property type="entry name" value="CAMP-RESPONSE ELEMENT BINDING PROTEIN-RELATED"/>
    <property type="match status" value="1"/>
</dbReference>
<evidence type="ECO:0000256" key="4">
    <source>
        <dbReference type="ARBA" id="ARBA00023015"/>
    </source>
</evidence>
<evidence type="ECO:0000259" key="11">
    <source>
        <dbReference type="PROSITE" id="PS50217"/>
    </source>
</evidence>
<protein>
    <recommendedName>
        <fullName evidence="11">BZIP domain-containing protein</fullName>
    </recommendedName>
</protein>
<keyword evidence="5" id="KW-0238">DNA-binding</keyword>
<dbReference type="InterPro" id="IPR043452">
    <property type="entry name" value="BZIP46-like"/>
</dbReference>
<dbReference type="GO" id="GO:0009845">
    <property type="term" value="P:seed germination"/>
    <property type="evidence" value="ECO:0007669"/>
    <property type="project" value="UniProtKB-ARBA"/>
</dbReference>
<feature type="coiled-coil region" evidence="9">
    <location>
        <begin position="288"/>
        <end position="325"/>
    </location>
</feature>
<dbReference type="PROSITE" id="PS00036">
    <property type="entry name" value="BZIP_BASIC"/>
    <property type="match status" value="1"/>
</dbReference>
<proteinExistence type="inferred from homology"/>
<dbReference type="SMART" id="SM00338">
    <property type="entry name" value="BRLZ"/>
    <property type="match status" value="1"/>
</dbReference>
<dbReference type="Proteomes" id="UP001159364">
    <property type="component" value="Linkage Group LG11"/>
</dbReference>
<name>A0AAV8SDN8_9ROSI</name>
<dbReference type="SUPFAM" id="SSF57959">
    <property type="entry name" value="Leucine zipper domain"/>
    <property type="match status" value="1"/>
</dbReference>
<keyword evidence="4" id="KW-0805">Transcription regulation</keyword>
<evidence type="ECO:0000256" key="8">
    <source>
        <dbReference type="ARBA" id="ARBA00061369"/>
    </source>
</evidence>
<sequence length="355" mass="39662">MVLLESENIVYGGDDLVTTQQQRQSHQLHQQAAELNLDMNHQNSILSLTLNEIQLKRGKSVGSMNMDEFLANLWSGDEGQVLPHINLNESTQNFSTVVNQTPLRRQGSFSIPTPLCKKTVDEVWYEIQREQPYDQKPVTVGAHRHPLDGQPTLGEITLEDFLIKAGVVHEVTSQEKALSSGQNENSCIEVNFGVGLGGFSITTTHHQNVGTNMLAAGNGFSSYQMFPQGQGYGGEAAPSNGKDEKGEGLVELGAQQIKKKIVDGPPEVLVERRQRRMIKNRESAARSRARKQAYTVELELELNQLREENAKLKQIVVQIEQKRKEEVAKRKQSTTLPQQKADKGKTLRRTTSLAW</sequence>
<feature type="region of interest" description="Disordered" evidence="10">
    <location>
        <begin position="326"/>
        <end position="355"/>
    </location>
</feature>
<keyword evidence="13" id="KW-1185">Reference proteome</keyword>
<gene>
    <name evidence="12" type="ORF">K2173_014183</name>
</gene>
<comment type="caution">
    <text evidence="12">The sequence shown here is derived from an EMBL/GenBank/DDBJ whole genome shotgun (WGS) entry which is preliminary data.</text>
</comment>
<feature type="domain" description="BZIP" evidence="11">
    <location>
        <begin position="270"/>
        <end position="322"/>
    </location>
</feature>
<evidence type="ECO:0000256" key="3">
    <source>
        <dbReference type="ARBA" id="ARBA00022682"/>
    </source>
</evidence>
<dbReference type="GO" id="GO:0009414">
    <property type="term" value="P:response to water deprivation"/>
    <property type="evidence" value="ECO:0007669"/>
    <property type="project" value="UniProtKB-ARBA"/>
</dbReference>
<dbReference type="EMBL" id="JAIWQS010000011">
    <property type="protein sequence ID" value="KAJ8750268.1"/>
    <property type="molecule type" value="Genomic_DNA"/>
</dbReference>
<comment type="subcellular location">
    <subcellularLocation>
        <location evidence="1">Nucleus</location>
    </subcellularLocation>
</comment>
<evidence type="ECO:0000313" key="13">
    <source>
        <dbReference type="Proteomes" id="UP001159364"/>
    </source>
</evidence>
<evidence type="ECO:0000256" key="5">
    <source>
        <dbReference type="ARBA" id="ARBA00023125"/>
    </source>
</evidence>
<organism evidence="12 13">
    <name type="scientific">Erythroxylum novogranatense</name>
    <dbReference type="NCBI Taxonomy" id="1862640"/>
    <lineage>
        <taxon>Eukaryota</taxon>
        <taxon>Viridiplantae</taxon>
        <taxon>Streptophyta</taxon>
        <taxon>Embryophyta</taxon>
        <taxon>Tracheophyta</taxon>
        <taxon>Spermatophyta</taxon>
        <taxon>Magnoliopsida</taxon>
        <taxon>eudicotyledons</taxon>
        <taxon>Gunneridae</taxon>
        <taxon>Pentapetalae</taxon>
        <taxon>rosids</taxon>
        <taxon>fabids</taxon>
        <taxon>Malpighiales</taxon>
        <taxon>Erythroxylaceae</taxon>
        <taxon>Erythroxylum</taxon>
    </lineage>
</organism>
<dbReference type="GO" id="GO:0003700">
    <property type="term" value="F:DNA-binding transcription factor activity"/>
    <property type="evidence" value="ECO:0007669"/>
    <property type="project" value="InterPro"/>
</dbReference>
<evidence type="ECO:0000313" key="12">
    <source>
        <dbReference type="EMBL" id="KAJ8750268.1"/>
    </source>
</evidence>
<dbReference type="PROSITE" id="PS50217">
    <property type="entry name" value="BZIP"/>
    <property type="match status" value="1"/>
</dbReference>
<dbReference type="GO" id="GO:0009651">
    <property type="term" value="P:response to salt stress"/>
    <property type="evidence" value="ECO:0007669"/>
    <property type="project" value="UniProtKB-ARBA"/>
</dbReference>
<comment type="similarity">
    <text evidence="8">Belongs to the bZIP family. ABI5 subfamily.</text>
</comment>
<keyword evidence="2" id="KW-0597">Phosphoprotein</keyword>
<evidence type="ECO:0000256" key="10">
    <source>
        <dbReference type="SAM" id="MobiDB-lite"/>
    </source>
</evidence>
<evidence type="ECO:0000256" key="1">
    <source>
        <dbReference type="ARBA" id="ARBA00004123"/>
    </source>
</evidence>
<accession>A0AAV8SDN8</accession>
<keyword evidence="9" id="KW-0175">Coiled coil</keyword>
<keyword evidence="6" id="KW-0804">Transcription</keyword>
<evidence type="ECO:0000256" key="2">
    <source>
        <dbReference type="ARBA" id="ARBA00022553"/>
    </source>
</evidence>
<dbReference type="InterPro" id="IPR004827">
    <property type="entry name" value="bZIP"/>
</dbReference>
<keyword evidence="7" id="KW-0539">Nucleus</keyword>
<dbReference type="GO" id="GO:0009738">
    <property type="term" value="P:abscisic acid-activated signaling pathway"/>
    <property type="evidence" value="ECO:0007669"/>
    <property type="project" value="UniProtKB-KW"/>
</dbReference>
<dbReference type="Pfam" id="PF00170">
    <property type="entry name" value="bZIP_1"/>
    <property type="match status" value="1"/>
</dbReference>
<dbReference type="AlphaFoldDB" id="A0AAV8SDN8"/>
<reference evidence="12 13" key="1">
    <citation type="submission" date="2021-09" db="EMBL/GenBank/DDBJ databases">
        <title>Genomic insights and catalytic innovation underlie evolution of tropane alkaloids biosynthesis.</title>
        <authorList>
            <person name="Wang Y.-J."/>
            <person name="Tian T."/>
            <person name="Huang J.-P."/>
            <person name="Huang S.-X."/>
        </authorList>
    </citation>
    <scope>NUCLEOTIDE SEQUENCE [LARGE SCALE GENOMIC DNA]</scope>
    <source>
        <strain evidence="12">KIB-2018</strain>
        <tissue evidence="12">Leaf</tissue>
    </source>
</reference>
<keyword evidence="3" id="KW-0938">Abscisic acid signaling pathway</keyword>
<dbReference type="GO" id="GO:0005634">
    <property type="term" value="C:nucleus"/>
    <property type="evidence" value="ECO:0007669"/>
    <property type="project" value="UniProtKB-SubCell"/>
</dbReference>
<evidence type="ECO:0000256" key="6">
    <source>
        <dbReference type="ARBA" id="ARBA00023163"/>
    </source>
</evidence>
<dbReference type="CDD" id="cd14707">
    <property type="entry name" value="bZIP_plant_BZIP46"/>
    <property type="match status" value="1"/>
</dbReference>
<evidence type="ECO:0000256" key="9">
    <source>
        <dbReference type="SAM" id="Coils"/>
    </source>
</evidence>
<dbReference type="GO" id="GO:0043565">
    <property type="term" value="F:sequence-specific DNA binding"/>
    <property type="evidence" value="ECO:0007669"/>
    <property type="project" value="UniProtKB-ARBA"/>
</dbReference>
<dbReference type="GO" id="GO:0045893">
    <property type="term" value="P:positive regulation of DNA-templated transcription"/>
    <property type="evidence" value="ECO:0007669"/>
    <property type="project" value="InterPro"/>
</dbReference>